<dbReference type="Pfam" id="PF14279">
    <property type="entry name" value="HNH_5"/>
    <property type="match status" value="1"/>
</dbReference>
<keyword evidence="3" id="KW-1185">Reference proteome</keyword>
<dbReference type="InterPro" id="IPR029471">
    <property type="entry name" value="HNH_5"/>
</dbReference>
<keyword evidence="2" id="KW-0255">Endonuclease</keyword>
<dbReference type="GO" id="GO:0004519">
    <property type="term" value="F:endonuclease activity"/>
    <property type="evidence" value="ECO:0007669"/>
    <property type="project" value="UniProtKB-KW"/>
</dbReference>
<gene>
    <name evidence="2" type="ORF">OIN59_09920</name>
</gene>
<keyword evidence="2" id="KW-0378">Hydrolase</keyword>
<name>A0ABT5RVM1_9BURK</name>
<evidence type="ECO:0000313" key="2">
    <source>
        <dbReference type="EMBL" id="MDD2177752.1"/>
    </source>
</evidence>
<sequence length="217" mass="24658">MRCIFCKQDSSTSTSVEHIIPESLGNTEHMLPVGAVCDACNNYFARKVERPVLESPVFRQLRAGMVVPNKKGRIPIWQAEDGTSRPEYRQMGRFLAKVGLEVLAFKTLAVPSWNDELVDHPALDELRNFARFNEGLDWPFTVRPLHPVNAVFLEGDEAFELLHEFDILLTRSSEAYLATSIFGVEMVINLGGRENDGFRCWLEENQWASPLYMPKSP</sequence>
<organism evidence="2 3">
    <name type="scientific">Acidovorax benzenivorans</name>
    <dbReference type="NCBI Taxonomy" id="2987520"/>
    <lineage>
        <taxon>Bacteria</taxon>
        <taxon>Pseudomonadati</taxon>
        <taxon>Pseudomonadota</taxon>
        <taxon>Betaproteobacteria</taxon>
        <taxon>Burkholderiales</taxon>
        <taxon>Comamonadaceae</taxon>
        <taxon>Acidovorax</taxon>
    </lineage>
</organism>
<proteinExistence type="predicted"/>
<evidence type="ECO:0000313" key="3">
    <source>
        <dbReference type="Proteomes" id="UP001148932"/>
    </source>
</evidence>
<accession>A0ABT5RVM1</accession>
<keyword evidence="2" id="KW-0540">Nuclease</keyword>
<dbReference type="Proteomes" id="UP001148932">
    <property type="component" value="Unassembled WGS sequence"/>
</dbReference>
<comment type="caution">
    <text evidence="2">The sequence shown here is derived from an EMBL/GenBank/DDBJ whole genome shotgun (WGS) entry which is preliminary data.</text>
</comment>
<evidence type="ECO:0000259" key="1">
    <source>
        <dbReference type="Pfam" id="PF14279"/>
    </source>
</evidence>
<reference evidence="2" key="1">
    <citation type="submission" date="2022-10" db="EMBL/GenBank/DDBJ databases">
        <title>Description of microaerobic benzene degrading bacteria.</title>
        <authorList>
            <person name="Bedics A."/>
            <person name="Tancsics A."/>
            <person name="Banerjee S."/>
        </authorList>
    </citation>
    <scope>NUCLEOTIDE SEQUENCE</scope>
    <source>
        <strain evidence="2">D2M1</strain>
    </source>
</reference>
<dbReference type="EMBL" id="JAPCKI010000004">
    <property type="protein sequence ID" value="MDD2177752.1"/>
    <property type="molecule type" value="Genomic_DNA"/>
</dbReference>
<feature type="domain" description="HNH endonuclease 5" evidence="1">
    <location>
        <begin position="3"/>
        <end position="52"/>
    </location>
</feature>
<protein>
    <submittedName>
        <fullName evidence="2">HNH endonuclease</fullName>
    </submittedName>
</protein>